<dbReference type="RefSeq" id="XP_018267653.1">
    <property type="nucleotide sequence ID" value="XM_018418355.1"/>
</dbReference>
<evidence type="ECO:0000313" key="4">
    <source>
        <dbReference type="EMBL" id="KPV71604.1"/>
    </source>
</evidence>
<accession>A0A0P9EIY1</accession>
<evidence type="ECO:0000313" key="5">
    <source>
        <dbReference type="Proteomes" id="UP000053890"/>
    </source>
</evidence>
<feature type="region of interest" description="Disordered" evidence="2">
    <location>
        <begin position="945"/>
        <end position="1010"/>
    </location>
</feature>
<feature type="compositionally biased region" description="Low complexity" evidence="2">
    <location>
        <begin position="978"/>
        <end position="992"/>
    </location>
</feature>
<evidence type="ECO:0000256" key="2">
    <source>
        <dbReference type="SAM" id="MobiDB-lite"/>
    </source>
</evidence>
<reference evidence="4 5" key="1">
    <citation type="journal article" date="2015" name="Front. Microbiol.">
        <title>Genome sequence of the plant growth promoting endophytic yeast Rhodotorula graminis WP1.</title>
        <authorList>
            <person name="Firrincieli A."/>
            <person name="Otillar R."/>
            <person name="Salamov A."/>
            <person name="Schmutz J."/>
            <person name="Khan Z."/>
            <person name="Redman R.S."/>
            <person name="Fleck N.D."/>
            <person name="Lindquist E."/>
            <person name="Grigoriev I.V."/>
            <person name="Doty S.L."/>
        </authorList>
    </citation>
    <scope>NUCLEOTIDE SEQUENCE [LARGE SCALE GENOMIC DNA]</scope>
    <source>
        <strain evidence="4 5">WP1</strain>
    </source>
</reference>
<sequence>MPADRSSATTSTAHEQSPSTLDARPRLKDKKPPACDRCKVYDHAHRPQTAAEPNKNRRLSPSPVRLSGSPSNLPHITSTSREARDPVGNKLPFELDDSIVDDLFPRAGFRFTHPLVHDSGLFLAPPKTVGELAALAPDLRTLAYCALAAGALASFHSAIIGSRSDNPTSMTAVERLGPDLREFGRRRLGAFLALRDEALRRAKGGDTFYLATATHAAVCWALDFLFAVDHPVGSPRPYLSIYYTHVRALAPLRTLSQTQTQSTPWAMQLTVDHLTAIGDGSIMLPLPDLAKFVDSPELTAEAYVQDLDDALRDSKRTKQWPSIGIYAGLCVRAALELQACLSSSTLARSRGAPLDEQAVLSTLGRVDLLHQASISLVAHTDRLLEACGAVADRSLFRPVPFSKVQALKSTRFFAAVAWTALVLPLYHDLQACRASSTPSPAPSSESISARFARDRLEVHISQARAYGFAALEAVMAAIERTPIIYFWTHLQPRLLPQWAEFLLAEYDAGHARAMGDQLVPTCQQLSATLLKIGYVYSNPHLDHLIERLGTVVQLEALNAAFSVPLDNPLSFLTLLSTDPFFSVPPASTSTSGPSAPASTPSVAGGAPGPDVDAGQGVAPAMASQGEGIAVGEDPLWTLDAMGGADSALPYNALPLSFRLLRPLGTGTSPSICLSVQLPLANQGASAASDTEDLRHGPSSPTVEVLRLIDPEHREPFVSLGRILLACAVTPIEVLLRYDLDRLDYSTTLAGLAPFLDLWTPLKTARKIAADLGRLDELAALLEWETRGAYSCEDKEEGGIVHNWKIASDQIPPDEYSTASMLATPFPRIHLLPAGAQVRTLLPSLLTFPSLQDRPTDAAPSLEAVWGRVVEWSIVAFEAYVDAADDDEGGETGGLEPQRTRNALKPPSAAAGATASLSNSADALAPLFLFSTVAPLLHALDLLPAPAPSPSSSASATPAPARPTATTLSHLPSLPPLPRLALLPPSTSASSRTGPDRDRDRERDAPRLPPHAQLYLVDAVARFVLHARRVGGTEGGAGRAGRGGRAQQKGREGAGEGGAARDDEEPWRLAIEKRLAALERGGEGGAGAAGSGASESAAASGASSSGGAAGVRAPAGPSEADGDALRARLASVEAQLEVAQAALARHKLERAQPLAPVDLASGASGAPSHVAGPTRADIALFLVGLVVWPAVAVSVLGVRWWMG</sequence>
<feature type="region of interest" description="Disordered" evidence="2">
    <location>
        <begin position="1031"/>
        <end position="1066"/>
    </location>
</feature>
<feature type="compositionally biased region" description="Basic and acidic residues" evidence="2">
    <location>
        <begin position="993"/>
        <end position="1005"/>
    </location>
</feature>
<feature type="compositionally biased region" description="Polar residues" evidence="2">
    <location>
        <begin position="1"/>
        <end position="20"/>
    </location>
</feature>
<evidence type="ECO:0000256" key="3">
    <source>
        <dbReference type="SAM" id="Phobius"/>
    </source>
</evidence>
<protein>
    <submittedName>
        <fullName evidence="4">Uncharacterized protein</fullName>
    </submittedName>
</protein>
<name>A0A0P9EIY1_RHOGW</name>
<dbReference type="GeneID" id="28978802"/>
<feature type="region of interest" description="Disordered" evidence="2">
    <location>
        <begin position="884"/>
        <end position="906"/>
    </location>
</feature>
<feature type="compositionally biased region" description="Low complexity" evidence="2">
    <location>
        <begin position="945"/>
        <end position="971"/>
    </location>
</feature>
<keyword evidence="3" id="KW-1133">Transmembrane helix</keyword>
<feature type="region of interest" description="Disordered" evidence="2">
    <location>
        <begin position="1080"/>
        <end position="1121"/>
    </location>
</feature>
<keyword evidence="1" id="KW-0175">Coiled coil</keyword>
<dbReference type="AlphaFoldDB" id="A0A0P9EIY1"/>
<feature type="compositionally biased region" description="Low complexity" evidence="2">
    <location>
        <begin position="1090"/>
        <end position="1117"/>
    </location>
</feature>
<feature type="compositionally biased region" description="Polar residues" evidence="2">
    <location>
        <begin position="68"/>
        <end position="80"/>
    </location>
</feature>
<evidence type="ECO:0000256" key="1">
    <source>
        <dbReference type="SAM" id="Coils"/>
    </source>
</evidence>
<feature type="transmembrane region" description="Helical" evidence="3">
    <location>
        <begin position="1177"/>
        <end position="1201"/>
    </location>
</feature>
<feature type="region of interest" description="Disordered" evidence="2">
    <location>
        <begin position="1"/>
        <end position="89"/>
    </location>
</feature>
<keyword evidence="3" id="KW-0472">Membrane</keyword>
<feature type="region of interest" description="Disordered" evidence="2">
    <location>
        <begin position="585"/>
        <end position="616"/>
    </location>
</feature>
<dbReference type="Proteomes" id="UP000053890">
    <property type="component" value="Unassembled WGS sequence"/>
</dbReference>
<dbReference type="EMBL" id="KQ474092">
    <property type="protein sequence ID" value="KPV71604.1"/>
    <property type="molecule type" value="Genomic_DNA"/>
</dbReference>
<organism evidence="4 5">
    <name type="scientific">Rhodotorula graminis (strain WP1)</name>
    <dbReference type="NCBI Taxonomy" id="578459"/>
    <lineage>
        <taxon>Eukaryota</taxon>
        <taxon>Fungi</taxon>
        <taxon>Dikarya</taxon>
        <taxon>Basidiomycota</taxon>
        <taxon>Pucciniomycotina</taxon>
        <taxon>Microbotryomycetes</taxon>
        <taxon>Sporidiobolales</taxon>
        <taxon>Sporidiobolaceae</taxon>
        <taxon>Rhodotorula</taxon>
    </lineage>
</organism>
<proteinExistence type="predicted"/>
<keyword evidence="5" id="KW-1185">Reference proteome</keyword>
<dbReference type="STRING" id="578459.A0A0P9EIY1"/>
<feature type="compositionally biased region" description="Gly residues" evidence="2">
    <location>
        <begin position="1031"/>
        <end position="1043"/>
    </location>
</feature>
<feature type="coiled-coil region" evidence="1">
    <location>
        <begin position="1121"/>
        <end position="1148"/>
    </location>
</feature>
<dbReference type="OrthoDB" id="3046261at2759"/>
<keyword evidence="3" id="KW-0812">Transmembrane</keyword>
<gene>
    <name evidence="4" type="ORF">RHOBADRAFT_56454</name>
</gene>
<feature type="compositionally biased region" description="Basic and acidic residues" evidence="2">
    <location>
        <begin position="23"/>
        <end position="45"/>
    </location>
</feature>
<feature type="compositionally biased region" description="Low complexity" evidence="2">
    <location>
        <begin position="585"/>
        <end position="614"/>
    </location>
</feature>